<dbReference type="PIRSF" id="PIRSF002744">
    <property type="entry name" value="Pur-cyt_permease"/>
    <property type="match status" value="1"/>
</dbReference>
<organism evidence="10 11">
    <name type="scientific">Lentinula boryana</name>
    <dbReference type="NCBI Taxonomy" id="40481"/>
    <lineage>
        <taxon>Eukaryota</taxon>
        <taxon>Fungi</taxon>
        <taxon>Dikarya</taxon>
        <taxon>Basidiomycota</taxon>
        <taxon>Agaricomycotina</taxon>
        <taxon>Agaricomycetes</taxon>
        <taxon>Agaricomycetidae</taxon>
        <taxon>Agaricales</taxon>
        <taxon>Marasmiineae</taxon>
        <taxon>Omphalotaceae</taxon>
        <taxon>Lentinula</taxon>
    </lineage>
</organism>
<comment type="subcellular location">
    <subcellularLocation>
        <location evidence="1">Membrane</location>
        <topology evidence="1">Multi-pass membrane protein</topology>
    </subcellularLocation>
</comment>
<dbReference type="PANTHER" id="PTHR31806:SF5">
    <property type="entry name" value="PURINE-CYTOSINE PERMEASE FCY21"/>
    <property type="match status" value="1"/>
</dbReference>
<feature type="transmembrane region" description="Helical" evidence="9">
    <location>
        <begin position="286"/>
        <end position="313"/>
    </location>
</feature>
<feature type="transmembrane region" description="Helical" evidence="9">
    <location>
        <begin position="218"/>
        <end position="235"/>
    </location>
</feature>
<evidence type="ECO:0000313" key="10">
    <source>
        <dbReference type="EMBL" id="KAJ4001874.1"/>
    </source>
</evidence>
<accession>A0ABQ8QTK2</accession>
<dbReference type="Pfam" id="PF02133">
    <property type="entry name" value="Transp_cyt_pur"/>
    <property type="match status" value="1"/>
</dbReference>
<evidence type="ECO:0000256" key="3">
    <source>
        <dbReference type="ARBA" id="ARBA00022448"/>
    </source>
</evidence>
<dbReference type="InterPro" id="IPR001248">
    <property type="entry name" value="Pur-cyt_permease"/>
</dbReference>
<feature type="region of interest" description="Disordered" evidence="8">
    <location>
        <begin position="1"/>
        <end position="39"/>
    </location>
</feature>
<gene>
    <name evidence="10" type="ORF">F5050DRAFT_1720164</name>
</gene>
<comment type="caution">
    <text evidence="10">The sequence shown here is derived from an EMBL/GenBank/DDBJ whole genome shotgun (WGS) entry which is preliminary data.</text>
</comment>
<keyword evidence="3 7" id="KW-0813">Transport</keyword>
<sequence>MTSLSSRARLEVQGAMSTEKDQEVDIEKRSSVDISQQEEETIPPPYFSNSLTKRLLSWGVESRGISPVPPSQRTDMSYYKLFFLWFTMNFNILSFSAGTLGPVAYGLGIRESCLVILFFNGLCCAPPAYFATWGPKLGMRQMVQARYSFGYYGVIFVCVLNLINMVGFCILNAILGGQTLASVTDGNLTWNAGIVIVVIISLALSFCGYAVLTWYERIAWFPVLIVYLVALGLGGKYLNDVPATEPATAPTILSFASTIAGFVITYSPLASDFTIYFKPSVSSTKIFLYTYFGLFIPIVSVQCLGAAFSAVALSPSLSPSSVPATWAQSYASLSVGGLLQSILSPAGRFGDFLTVLLSFSVAGNIAATFYSIGLNMQLVLPVLIVVPRYVFSIVATAIVLPLAIVGSHTFYGALEDFLGLIGYWCSAFIAILLVEHLFFRKRYSSFRNSTQNDQGNHNVWTRFYPLSYWKTPSLLPSGLSAIAAGIISFGLVVPSMSQIWFTGPIAEKTGDIGFEVAFVLAGLVYFCLRSMEVRLRGKL</sequence>
<proteinExistence type="inferred from homology"/>
<protein>
    <submittedName>
        <fullName evidence="10">Permease for cytosine/purines, uracil, thiamine, allantoin-domain-containing protein</fullName>
    </submittedName>
</protein>
<feature type="transmembrane region" description="Helical" evidence="9">
    <location>
        <begin position="379"/>
        <end position="405"/>
    </location>
</feature>
<feature type="transmembrane region" description="Helical" evidence="9">
    <location>
        <begin position="352"/>
        <end position="372"/>
    </location>
</feature>
<evidence type="ECO:0000256" key="6">
    <source>
        <dbReference type="ARBA" id="ARBA00023136"/>
    </source>
</evidence>
<evidence type="ECO:0000313" key="11">
    <source>
        <dbReference type="Proteomes" id="UP001163828"/>
    </source>
</evidence>
<keyword evidence="6 7" id="KW-0472">Membrane</keyword>
<dbReference type="PANTHER" id="PTHR31806">
    <property type="entry name" value="PURINE-CYTOSINE PERMEASE FCY2-RELATED"/>
    <property type="match status" value="1"/>
</dbReference>
<feature type="transmembrane region" description="Helical" evidence="9">
    <location>
        <begin position="188"/>
        <end position="211"/>
    </location>
</feature>
<feature type="transmembrane region" description="Helical" evidence="9">
    <location>
        <begin position="512"/>
        <end position="528"/>
    </location>
</feature>
<feature type="transmembrane region" description="Helical" evidence="9">
    <location>
        <begin position="417"/>
        <end position="439"/>
    </location>
</feature>
<feature type="transmembrane region" description="Helical" evidence="9">
    <location>
        <begin position="247"/>
        <end position="266"/>
    </location>
</feature>
<evidence type="ECO:0000256" key="9">
    <source>
        <dbReference type="SAM" id="Phobius"/>
    </source>
</evidence>
<feature type="transmembrane region" description="Helical" evidence="9">
    <location>
        <begin position="151"/>
        <end position="176"/>
    </location>
</feature>
<comment type="similarity">
    <text evidence="2 7">Belongs to the purine-cytosine permease (2.A.39) family.</text>
</comment>
<dbReference type="InterPro" id="IPR026030">
    <property type="entry name" value="Pur-cyt_permease_Fcy2/21/22"/>
</dbReference>
<dbReference type="Gene3D" id="1.10.4160.10">
    <property type="entry name" value="Hydantoin permease"/>
    <property type="match status" value="1"/>
</dbReference>
<keyword evidence="11" id="KW-1185">Reference proteome</keyword>
<dbReference type="EMBL" id="MU790505">
    <property type="protein sequence ID" value="KAJ4001874.1"/>
    <property type="molecule type" value="Genomic_DNA"/>
</dbReference>
<reference evidence="10" key="1">
    <citation type="submission" date="2022-08" db="EMBL/GenBank/DDBJ databases">
        <authorList>
            <consortium name="DOE Joint Genome Institute"/>
            <person name="Min B."/>
            <person name="Riley R."/>
            <person name="Sierra-Patev S."/>
            <person name="Naranjo-Ortiz M."/>
            <person name="Looney B."/>
            <person name="Konkel Z."/>
            <person name="Slot J.C."/>
            <person name="Sakamoto Y."/>
            <person name="Steenwyk J.L."/>
            <person name="Rokas A."/>
            <person name="Carro J."/>
            <person name="Camarero S."/>
            <person name="Ferreira P."/>
            <person name="Molpeceres G."/>
            <person name="Ruiz-Duenas F.J."/>
            <person name="Serrano A."/>
            <person name="Henrissat B."/>
            <person name="Drula E."/>
            <person name="Hughes K.W."/>
            <person name="Mata J.L."/>
            <person name="Ishikawa N.K."/>
            <person name="Vargas-Isla R."/>
            <person name="Ushijima S."/>
            <person name="Smith C.A."/>
            <person name="Ahrendt S."/>
            <person name="Andreopoulos W."/>
            <person name="He G."/>
            <person name="Labutti K."/>
            <person name="Lipzen A."/>
            <person name="Ng V."/>
            <person name="Sandor L."/>
            <person name="Barry K."/>
            <person name="Martinez A.T."/>
            <person name="Xiao Y."/>
            <person name="Gibbons J.G."/>
            <person name="Terashima K."/>
            <person name="Hibbett D.S."/>
            <person name="Grigoriev I.V."/>
        </authorList>
    </citation>
    <scope>NUCLEOTIDE SEQUENCE</scope>
    <source>
        <strain evidence="10">TFB10827</strain>
    </source>
</reference>
<feature type="transmembrane region" description="Helical" evidence="9">
    <location>
        <begin position="107"/>
        <end position="130"/>
    </location>
</feature>
<dbReference type="Proteomes" id="UP001163828">
    <property type="component" value="Unassembled WGS sequence"/>
</dbReference>
<name>A0ABQ8QTK2_9AGAR</name>
<feature type="compositionally biased region" description="Basic and acidic residues" evidence="8">
    <location>
        <begin position="18"/>
        <end position="31"/>
    </location>
</feature>
<evidence type="ECO:0000256" key="1">
    <source>
        <dbReference type="ARBA" id="ARBA00004141"/>
    </source>
</evidence>
<keyword evidence="4 9" id="KW-0812">Transmembrane</keyword>
<feature type="transmembrane region" description="Helical" evidence="9">
    <location>
        <begin position="474"/>
        <end position="492"/>
    </location>
</feature>
<evidence type="ECO:0000256" key="7">
    <source>
        <dbReference type="PIRNR" id="PIRNR002744"/>
    </source>
</evidence>
<evidence type="ECO:0000256" key="4">
    <source>
        <dbReference type="ARBA" id="ARBA00022692"/>
    </source>
</evidence>
<evidence type="ECO:0000256" key="5">
    <source>
        <dbReference type="ARBA" id="ARBA00022989"/>
    </source>
</evidence>
<evidence type="ECO:0000256" key="8">
    <source>
        <dbReference type="SAM" id="MobiDB-lite"/>
    </source>
</evidence>
<evidence type="ECO:0000256" key="2">
    <source>
        <dbReference type="ARBA" id="ARBA00008974"/>
    </source>
</evidence>
<keyword evidence="5 9" id="KW-1133">Transmembrane helix</keyword>
<feature type="transmembrane region" description="Helical" evidence="9">
    <location>
        <begin position="81"/>
        <end position="101"/>
    </location>
</feature>